<keyword evidence="1" id="KW-0732">Signal</keyword>
<evidence type="ECO:0000259" key="2">
    <source>
        <dbReference type="Pfam" id="PF07007"/>
    </source>
</evidence>
<dbReference type="Gene3D" id="1.20.1270.180">
    <property type="match status" value="1"/>
</dbReference>
<reference evidence="3" key="1">
    <citation type="submission" date="2022-06" db="EMBL/GenBank/DDBJ databases">
        <title>Complete Genome Sequence of Deoxynivalenol-bioadsorption Ochrobactrum pseudintermedium ASAG-D25.</title>
        <authorList>
            <person name="Wang N."/>
        </authorList>
    </citation>
    <scope>NUCLEOTIDE SEQUENCE</scope>
    <source>
        <strain evidence="3">ASAG-D25</strain>
    </source>
</reference>
<evidence type="ECO:0000256" key="1">
    <source>
        <dbReference type="SAM" id="SignalP"/>
    </source>
</evidence>
<accession>A0ABY5UC71</accession>
<name>A0ABY5UC71_9HYPH</name>
<dbReference type="Pfam" id="PF07007">
    <property type="entry name" value="LprI"/>
    <property type="match status" value="1"/>
</dbReference>
<proteinExistence type="predicted"/>
<sequence length="138" mass="14715">MKTAFGSALLGILLSSVILPAHAQGVGQEQGALAQCNAQIGSQPRTELAPCLDKLEKQAKSELAAKLKKLRKDITDTGSSASEAALKSLAASERQFELFRKAECRRVADAAMGGSGAGDFERACKADLLRWRISRLDQ</sequence>
<keyword evidence="4" id="KW-1185">Reference proteome</keyword>
<dbReference type="EMBL" id="CP099967">
    <property type="protein sequence ID" value="UWL60919.1"/>
    <property type="molecule type" value="Genomic_DNA"/>
</dbReference>
<evidence type="ECO:0000313" key="4">
    <source>
        <dbReference type="Proteomes" id="UP001058739"/>
    </source>
</evidence>
<feature type="signal peptide" evidence="1">
    <location>
        <begin position="1"/>
        <end position="23"/>
    </location>
</feature>
<feature type="domain" description="Lysozyme inhibitor LprI-like N-terminal" evidence="2">
    <location>
        <begin position="36"/>
        <end position="136"/>
    </location>
</feature>
<protein>
    <submittedName>
        <fullName evidence="3">Lysozyme inhibitor LprI family protein</fullName>
    </submittedName>
</protein>
<gene>
    <name evidence="3" type="ORF">NIK97_03945</name>
</gene>
<evidence type="ECO:0000313" key="3">
    <source>
        <dbReference type="EMBL" id="UWL60919.1"/>
    </source>
</evidence>
<dbReference type="RefSeq" id="WP_167518108.1">
    <property type="nucleotide sequence ID" value="NZ_CP099967.1"/>
</dbReference>
<dbReference type="NCBIfam" id="NF041434">
    <property type="entry name" value="UmoC"/>
    <property type="match status" value="1"/>
</dbReference>
<dbReference type="Proteomes" id="UP001058739">
    <property type="component" value="Chromosome 01"/>
</dbReference>
<organism evidence="3 4">
    <name type="scientific">Brucella pseudintermedia</name>
    <dbReference type="NCBI Taxonomy" id="370111"/>
    <lineage>
        <taxon>Bacteria</taxon>
        <taxon>Pseudomonadati</taxon>
        <taxon>Pseudomonadota</taxon>
        <taxon>Alphaproteobacteria</taxon>
        <taxon>Hyphomicrobiales</taxon>
        <taxon>Brucellaceae</taxon>
        <taxon>Brucella/Ochrobactrum group</taxon>
        <taxon>Brucella</taxon>
    </lineage>
</organism>
<feature type="chain" id="PRO_5045425759" evidence="1">
    <location>
        <begin position="24"/>
        <end position="138"/>
    </location>
</feature>
<dbReference type="InterPro" id="IPR009739">
    <property type="entry name" value="LprI-like_N"/>
</dbReference>